<protein>
    <submittedName>
        <fullName evidence="2">Uncharacterized protein</fullName>
    </submittedName>
</protein>
<feature type="region of interest" description="Disordered" evidence="1">
    <location>
        <begin position="1"/>
        <end position="69"/>
    </location>
</feature>
<gene>
    <name evidence="2" type="ORF">CC80DRAFT_263104</name>
</gene>
<evidence type="ECO:0000313" key="3">
    <source>
        <dbReference type="Proteomes" id="UP000800035"/>
    </source>
</evidence>
<reference evidence="2" key="1">
    <citation type="journal article" date="2020" name="Stud. Mycol.">
        <title>101 Dothideomycetes genomes: a test case for predicting lifestyles and emergence of pathogens.</title>
        <authorList>
            <person name="Haridas S."/>
            <person name="Albert R."/>
            <person name="Binder M."/>
            <person name="Bloem J."/>
            <person name="Labutti K."/>
            <person name="Salamov A."/>
            <person name="Andreopoulos B."/>
            <person name="Baker S."/>
            <person name="Barry K."/>
            <person name="Bills G."/>
            <person name="Bluhm B."/>
            <person name="Cannon C."/>
            <person name="Castanera R."/>
            <person name="Culley D."/>
            <person name="Daum C."/>
            <person name="Ezra D."/>
            <person name="Gonzalez J."/>
            <person name="Henrissat B."/>
            <person name="Kuo A."/>
            <person name="Liang C."/>
            <person name="Lipzen A."/>
            <person name="Lutzoni F."/>
            <person name="Magnuson J."/>
            <person name="Mondo S."/>
            <person name="Nolan M."/>
            <person name="Ohm R."/>
            <person name="Pangilinan J."/>
            <person name="Park H.-J."/>
            <person name="Ramirez L."/>
            <person name="Alfaro M."/>
            <person name="Sun H."/>
            <person name="Tritt A."/>
            <person name="Yoshinaga Y."/>
            <person name="Zwiers L.-H."/>
            <person name="Turgeon B."/>
            <person name="Goodwin S."/>
            <person name="Spatafora J."/>
            <person name="Crous P."/>
            <person name="Grigoriev I."/>
        </authorList>
    </citation>
    <scope>NUCLEOTIDE SEQUENCE</scope>
    <source>
        <strain evidence="2">CBS 675.92</strain>
    </source>
</reference>
<feature type="compositionally biased region" description="Acidic residues" evidence="1">
    <location>
        <begin position="179"/>
        <end position="189"/>
    </location>
</feature>
<feature type="compositionally biased region" description="Basic and acidic residues" evidence="1">
    <location>
        <begin position="136"/>
        <end position="153"/>
    </location>
</feature>
<dbReference type="AlphaFoldDB" id="A0A6A5U7N7"/>
<feature type="region of interest" description="Disordered" evidence="1">
    <location>
        <begin position="129"/>
        <end position="189"/>
    </location>
</feature>
<feature type="region of interest" description="Disordered" evidence="1">
    <location>
        <begin position="310"/>
        <end position="329"/>
    </location>
</feature>
<dbReference type="OrthoDB" id="3798352at2759"/>
<organism evidence="2 3">
    <name type="scientific">Byssothecium circinans</name>
    <dbReference type="NCBI Taxonomy" id="147558"/>
    <lineage>
        <taxon>Eukaryota</taxon>
        <taxon>Fungi</taxon>
        <taxon>Dikarya</taxon>
        <taxon>Ascomycota</taxon>
        <taxon>Pezizomycotina</taxon>
        <taxon>Dothideomycetes</taxon>
        <taxon>Pleosporomycetidae</taxon>
        <taxon>Pleosporales</taxon>
        <taxon>Massarineae</taxon>
        <taxon>Massarinaceae</taxon>
        <taxon>Byssothecium</taxon>
    </lineage>
</organism>
<keyword evidence="3" id="KW-1185">Reference proteome</keyword>
<evidence type="ECO:0000256" key="1">
    <source>
        <dbReference type="SAM" id="MobiDB-lite"/>
    </source>
</evidence>
<dbReference type="Proteomes" id="UP000800035">
    <property type="component" value="Unassembled WGS sequence"/>
</dbReference>
<proteinExistence type="predicted"/>
<feature type="compositionally biased region" description="Basic and acidic residues" evidence="1">
    <location>
        <begin position="202"/>
        <end position="211"/>
    </location>
</feature>
<sequence length="329" mass="35896">MPSQLPGAWPTSLEDNGVECVDLTGDSPPPRSQARHRPRLQQTPTYVKREPQNMTSAEMSDHNSAHSGRSEAIGPAIHPDQLRQIIATSDPTQVQNVLLNLCKMSPALAGAIARGLAPHSTYARSLISKAPTVKQEPGRSDNPKFHPSPEVEKGLYASNPRSNLAMRRAPDTGPLLSDSDADSEDEEEFDLWKGRRFAGKDSSRASSERVASKTWGASVAGPSQPRIKSERPDSTRTALKDLDSYTFGRITNVSKKCKICQCVFDGISSDFDCVSHPGRKLVQTGAEGERVVIYSCCGSLIDARGCQQGPHEEVSNTMDLPLHKRRRLS</sequence>
<name>A0A6A5U7N7_9PLEO</name>
<dbReference type="EMBL" id="ML976982">
    <property type="protein sequence ID" value="KAF1960708.1"/>
    <property type="molecule type" value="Genomic_DNA"/>
</dbReference>
<accession>A0A6A5U7N7</accession>
<feature type="region of interest" description="Disordered" evidence="1">
    <location>
        <begin position="202"/>
        <end position="235"/>
    </location>
</feature>
<evidence type="ECO:0000313" key="2">
    <source>
        <dbReference type="EMBL" id="KAF1960708.1"/>
    </source>
</evidence>